<dbReference type="Proteomes" id="UP001390339">
    <property type="component" value="Unassembled WGS sequence"/>
</dbReference>
<evidence type="ECO:0000259" key="4">
    <source>
        <dbReference type="PROSITE" id="PS50048"/>
    </source>
</evidence>
<dbReference type="EMBL" id="JAPCWZ010000007">
    <property type="protein sequence ID" value="KAK8856754.1"/>
    <property type="molecule type" value="Genomic_DNA"/>
</dbReference>
<dbReference type="CDD" id="cd12148">
    <property type="entry name" value="fungal_TF_MHR"/>
    <property type="match status" value="1"/>
</dbReference>
<evidence type="ECO:0000256" key="1">
    <source>
        <dbReference type="ARBA" id="ARBA00022723"/>
    </source>
</evidence>
<feature type="domain" description="Zn(2)-C6 fungal-type" evidence="4">
    <location>
        <begin position="38"/>
        <end position="69"/>
    </location>
</feature>
<feature type="compositionally biased region" description="Low complexity" evidence="3">
    <location>
        <begin position="93"/>
        <end position="105"/>
    </location>
</feature>
<organism evidence="5 6">
    <name type="scientific">Apiospora arundinis</name>
    <dbReference type="NCBI Taxonomy" id="335852"/>
    <lineage>
        <taxon>Eukaryota</taxon>
        <taxon>Fungi</taxon>
        <taxon>Dikarya</taxon>
        <taxon>Ascomycota</taxon>
        <taxon>Pezizomycotina</taxon>
        <taxon>Sordariomycetes</taxon>
        <taxon>Xylariomycetidae</taxon>
        <taxon>Amphisphaeriales</taxon>
        <taxon>Apiosporaceae</taxon>
        <taxon>Apiospora</taxon>
    </lineage>
</organism>
<feature type="region of interest" description="Disordered" evidence="3">
    <location>
        <begin position="1"/>
        <end position="36"/>
    </location>
</feature>
<evidence type="ECO:0000256" key="2">
    <source>
        <dbReference type="ARBA" id="ARBA00023242"/>
    </source>
</evidence>
<evidence type="ECO:0000313" key="6">
    <source>
        <dbReference type="Proteomes" id="UP001390339"/>
    </source>
</evidence>
<accession>A0ABR2I2X8</accession>
<dbReference type="CDD" id="cd00067">
    <property type="entry name" value="GAL4"/>
    <property type="match status" value="1"/>
</dbReference>
<feature type="region of interest" description="Disordered" evidence="3">
    <location>
        <begin position="75"/>
        <end position="120"/>
    </location>
</feature>
<dbReference type="SUPFAM" id="SSF57701">
    <property type="entry name" value="Zn2/Cys6 DNA-binding domain"/>
    <property type="match status" value="1"/>
</dbReference>
<evidence type="ECO:0000313" key="5">
    <source>
        <dbReference type="EMBL" id="KAK8856754.1"/>
    </source>
</evidence>
<gene>
    <name evidence="5" type="ORF">PGQ11_012666</name>
</gene>
<dbReference type="InterPro" id="IPR007219">
    <property type="entry name" value="XnlR_reg_dom"/>
</dbReference>
<dbReference type="InterPro" id="IPR001138">
    <property type="entry name" value="Zn2Cys6_DnaBD"/>
</dbReference>
<dbReference type="PANTHER" id="PTHR31668">
    <property type="entry name" value="GLUCOSE TRANSPORT TRANSCRIPTION REGULATOR RGT1-RELATED-RELATED"/>
    <property type="match status" value="1"/>
</dbReference>
<feature type="compositionally biased region" description="Polar residues" evidence="3">
    <location>
        <begin position="1"/>
        <end position="30"/>
    </location>
</feature>
<dbReference type="PANTHER" id="PTHR31668:SF4">
    <property type="entry name" value="TRANSCRIPTIONAL ACTIVATOR PROTEIN DAL81"/>
    <property type="match status" value="1"/>
</dbReference>
<protein>
    <submittedName>
        <fullName evidence="5">Transcriptional regulatory protein</fullName>
    </submittedName>
</protein>
<sequence length="659" mass="74074">MQPNLLINDTSQPPRAQNMSAASTASQSRRYMSKKQRPCDYCRARKSACRYDRGPPCRLCHMSGRECTFLHRPASRRTPAAPGDSPGAISDVSGPSNAPVAAPSAPDLPGPSAETPPFDLQMTMDSIPDWPPYLMSESDFDAIFNQDISRVSRANSIPASTQPNPDGYSGLQIECLGLSSDMDPFMLQMYKYDDQSLFKFKELAVQMVQKGPLPCQLLVSPETLYHSRRAETGTDILDKEEARAELELLVDQRLGAKLIDLFSRFIQPQFPVFSTEDWPHPTETPAHLLAAIYAITLPFTLFDDRLNVDTAYDSSIYPDLFAIINTALSYYTHTPNIAIVQTLLLLVLRPSNIHTFTDVAHRRALLGALTSHAVTIGLHQDAGSWIIPAWQVAQRRRLSFLILAADRWLSCGYGKPPHIHEDNWMVTTMEASDRLGSGLEEDQWLKVIHFSSMTNELGYVLSRLYSLRATHQTSTNVEKTMEIAHPILDRLSSLRQHIATDAGTQLLGCLYVELIVLRAMSRPWLISKEGSASSILDSGTMAIYDQVRLRMRECTKQLSRLVASLGPEHTAIFWPPWSQMAFSSLFQSQMTMAVSSRDSEEANIWIGDLMNTRKSARLRTQSFPQLRLGLIRIDSLFWRGIENVLHLKPHVREAFRSHQ</sequence>
<reference evidence="5 6" key="1">
    <citation type="journal article" date="2024" name="IMA Fungus">
        <title>Apiospora arundinis, a panoply of carbohydrate-active enzymes and secondary metabolites.</title>
        <authorList>
            <person name="Sorensen T."/>
            <person name="Petersen C."/>
            <person name="Muurmann A.T."/>
            <person name="Christiansen J.V."/>
            <person name="Brundto M.L."/>
            <person name="Overgaard C.K."/>
            <person name="Boysen A.T."/>
            <person name="Wollenberg R.D."/>
            <person name="Larsen T.O."/>
            <person name="Sorensen J.L."/>
            <person name="Nielsen K.L."/>
            <person name="Sondergaard T.E."/>
        </authorList>
    </citation>
    <scope>NUCLEOTIDE SEQUENCE [LARGE SCALE GENOMIC DNA]</scope>
    <source>
        <strain evidence="5 6">AAU 773</strain>
    </source>
</reference>
<dbReference type="InterPro" id="IPR036864">
    <property type="entry name" value="Zn2-C6_fun-type_DNA-bd_sf"/>
</dbReference>
<keyword evidence="6" id="KW-1185">Reference proteome</keyword>
<keyword evidence="1" id="KW-0479">Metal-binding</keyword>
<dbReference type="Pfam" id="PF04082">
    <property type="entry name" value="Fungal_trans"/>
    <property type="match status" value="1"/>
</dbReference>
<name>A0ABR2I2X8_9PEZI</name>
<dbReference type="PROSITE" id="PS50048">
    <property type="entry name" value="ZN2_CY6_FUNGAL_2"/>
    <property type="match status" value="1"/>
</dbReference>
<dbReference type="InterPro" id="IPR050797">
    <property type="entry name" value="Carb_Metab_Trans_Reg"/>
</dbReference>
<evidence type="ECO:0000256" key="3">
    <source>
        <dbReference type="SAM" id="MobiDB-lite"/>
    </source>
</evidence>
<dbReference type="PROSITE" id="PS00463">
    <property type="entry name" value="ZN2_CY6_FUNGAL_1"/>
    <property type="match status" value="1"/>
</dbReference>
<proteinExistence type="predicted"/>
<comment type="caution">
    <text evidence="5">The sequence shown here is derived from an EMBL/GenBank/DDBJ whole genome shotgun (WGS) entry which is preliminary data.</text>
</comment>
<keyword evidence="2" id="KW-0539">Nucleus</keyword>